<sequence length="63" mass="7835">MMIYFEQQANHNCNQKRCWDNKLHILRHFSCSNRLLHHQSNKIERNEQVQWVLVMEFSTCFLR</sequence>
<evidence type="ECO:0000313" key="1">
    <source>
        <dbReference type="EMBL" id="KRZ65192.1"/>
    </source>
</evidence>
<gene>
    <name evidence="1" type="ORF">T10_4891</name>
    <name evidence="2" type="ORF">T10_7269</name>
</gene>
<reference evidence="1 3" key="1">
    <citation type="submission" date="2015-01" db="EMBL/GenBank/DDBJ databases">
        <title>Evolution of Trichinella species and genotypes.</title>
        <authorList>
            <person name="Korhonen P.K."/>
            <person name="Edoardo P."/>
            <person name="Giuseppe L.R."/>
            <person name="Gasser R.B."/>
        </authorList>
    </citation>
    <scope>NUCLEOTIDE SEQUENCE [LARGE SCALE GENOMIC DNA]</scope>
    <source>
        <strain evidence="1">ISS1980</strain>
    </source>
</reference>
<protein>
    <submittedName>
        <fullName evidence="1">Uncharacterized protein</fullName>
    </submittedName>
</protein>
<name>A0A0V1M0G2_9BILA</name>
<proteinExistence type="predicted"/>
<dbReference type="AlphaFoldDB" id="A0A0V1M0G2"/>
<accession>A0A0V1M0G2</accession>
<organism evidence="1 3">
    <name type="scientific">Trichinella papuae</name>
    <dbReference type="NCBI Taxonomy" id="268474"/>
    <lineage>
        <taxon>Eukaryota</taxon>
        <taxon>Metazoa</taxon>
        <taxon>Ecdysozoa</taxon>
        <taxon>Nematoda</taxon>
        <taxon>Enoplea</taxon>
        <taxon>Dorylaimia</taxon>
        <taxon>Trichinellida</taxon>
        <taxon>Trichinellidae</taxon>
        <taxon>Trichinella</taxon>
    </lineage>
</organism>
<evidence type="ECO:0000313" key="3">
    <source>
        <dbReference type="Proteomes" id="UP000054843"/>
    </source>
</evidence>
<comment type="caution">
    <text evidence="1">The sequence shown here is derived from an EMBL/GenBank/DDBJ whole genome shotgun (WGS) entry which is preliminary data.</text>
</comment>
<keyword evidence="3" id="KW-1185">Reference proteome</keyword>
<dbReference type="EMBL" id="JYDO01000466">
    <property type="protein sequence ID" value="KRZ65192.1"/>
    <property type="molecule type" value="Genomic_DNA"/>
</dbReference>
<evidence type="ECO:0000313" key="2">
    <source>
        <dbReference type="EMBL" id="KRZ72604.1"/>
    </source>
</evidence>
<dbReference type="EMBL" id="JYDO01000076">
    <property type="protein sequence ID" value="KRZ72604.1"/>
    <property type="molecule type" value="Genomic_DNA"/>
</dbReference>
<dbReference type="Proteomes" id="UP000054843">
    <property type="component" value="Unassembled WGS sequence"/>
</dbReference>